<evidence type="ECO:0000313" key="3">
    <source>
        <dbReference type="Proteomes" id="UP000287177"/>
    </source>
</evidence>
<comment type="caution">
    <text evidence="2">The sequence shown here is derived from an EMBL/GenBank/DDBJ whole genome shotgun (WGS) entry which is preliminary data.</text>
</comment>
<dbReference type="CDD" id="cd00085">
    <property type="entry name" value="HNHc"/>
    <property type="match status" value="1"/>
</dbReference>
<dbReference type="InterPro" id="IPR002711">
    <property type="entry name" value="HNH"/>
</dbReference>
<dbReference type="GO" id="GO:0003676">
    <property type="term" value="F:nucleic acid binding"/>
    <property type="evidence" value="ECO:0007669"/>
    <property type="project" value="InterPro"/>
</dbReference>
<dbReference type="SMART" id="SM00507">
    <property type="entry name" value="HNHc"/>
    <property type="match status" value="1"/>
</dbReference>
<evidence type="ECO:0000259" key="1">
    <source>
        <dbReference type="SMART" id="SM00507"/>
    </source>
</evidence>
<keyword evidence="3" id="KW-1185">Reference proteome</keyword>
<dbReference type="GO" id="GO:0008270">
    <property type="term" value="F:zinc ion binding"/>
    <property type="evidence" value="ECO:0007669"/>
    <property type="project" value="InterPro"/>
</dbReference>
<reference evidence="2 3" key="1">
    <citation type="submission" date="2013-06" db="EMBL/GenBank/DDBJ databases">
        <title>The draft sequence of the Mycobacterium elephantis genome.</title>
        <authorList>
            <person name="Pettersson F.B."/>
            <person name="Das S."/>
            <person name="Dasgupta S."/>
            <person name="Bhattacharya A."/>
            <person name="Kirsebom L.A."/>
        </authorList>
    </citation>
    <scope>NUCLEOTIDE SEQUENCE [LARGE SCALE GENOMIC DNA]</scope>
    <source>
        <strain evidence="2 3">DSM 44368</strain>
    </source>
</reference>
<dbReference type="Gene3D" id="1.10.30.50">
    <property type="match status" value="1"/>
</dbReference>
<name>A0A439DLT6_9MYCO</name>
<sequence length="143" mass="16045">MSAGDTPSFQASLRTLARHPVEVAVNRSRRARAARKRKRRLNAVDNDLTAEQWAAIKLAWSGCAYCGATDGPLQRDCVMAISRGGRYTVDNVVPACASCNTSKCNEEVTIWMRRKRLDERAFLARYVEIRAALSRERAQTRDS</sequence>
<proteinExistence type="predicted"/>
<feature type="domain" description="HNH nuclease" evidence="1">
    <location>
        <begin position="51"/>
        <end position="101"/>
    </location>
</feature>
<protein>
    <recommendedName>
        <fullName evidence="1">HNH nuclease domain-containing protein</fullName>
    </recommendedName>
</protein>
<organism evidence="2 3">
    <name type="scientific">Mycolicibacterium elephantis DSM 44368</name>
    <dbReference type="NCBI Taxonomy" id="1335622"/>
    <lineage>
        <taxon>Bacteria</taxon>
        <taxon>Bacillati</taxon>
        <taxon>Actinomycetota</taxon>
        <taxon>Actinomycetes</taxon>
        <taxon>Mycobacteriales</taxon>
        <taxon>Mycobacteriaceae</taxon>
        <taxon>Mycolicibacterium</taxon>
    </lineage>
</organism>
<evidence type="ECO:0000313" key="2">
    <source>
        <dbReference type="EMBL" id="RWA15634.1"/>
    </source>
</evidence>
<dbReference type="Proteomes" id="UP000287177">
    <property type="component" value="Unassembled WGS sequence"/>
</dbReference>
<gene>
    <name evidence="2" type="ORF">MELE44368_09000</name>
</gene>
<accession>A0A439DLT6</accession>
<dbReference type="GO" id="GO:0004519">
    <property type="term" value="F:endonuclease activity"/>
    <property type="evidence" value="ECO:0007669"/>
    <property type="project" value="InterPro"/>
</dbReference>
<dbReference type="AlphaFoldDB" id="A0A439DLT6"/>
<dbReference type="InterPro" id="IPR003615">
    <property type="entry name" value="HNH_nuc"/>
</dbReference>
<dbReference type="EMBL" id="ATDN01000078">
    <property type="protein sequence ID" value="RWA15634.1"/>
    <property type="molecule type" value="Genomic_DNA"/>
</dbReference>
<dbReference type="Pfam" id="PF01844">
    <property type="entry name" value="HNH"/>
    <property type="match status" value="1"/>
</dbReference>